<evidence type="ECO:0000256" key="11">
    <source>
        <dbReference type="ARBA" id="ARBA00022833"/>
    </source>
</evidence>
<evidence type="ECO:0000256" key="9">
    <source>
        <dbReference type="ARBA" id="ARBA00022729"/>
    </source>
</evidence>
<evidence type="ECO:0000259" key="25">
    <source>
        <dbReference type="PROSITE" id="PS51408"/>
    </source>
</evidence>
<dbReference type="PROSITE" id="PS00207">
    <property type="entry name" value="TRANSFERRIN_LIKE_3"/>
    <property type="match status" value="1"/>
</dbReference>
<accession>A0AAV7L835</accession>
<feature type="disulfide bond" evidence="23">
    <location>
        <begin position="475"/>
        <end position="563"/>
    </location>
</feature>
<evidence type="ECO:0000256" key="4">
    <source>
        <dbReference type="ARBA" id="ARBA00022475"/>
    </source>
</evidence>
<dbReference type="PROSITE" id="PS00206">
    <property type="entry name" value="TRANSFERRIN_LIKE_2"/>
    <property type="match status" value="2"/>
</dbReference>
<feature type="disulfide bond" evidence="23">
    <location>
        <begin position="130"/>
        <end position="215"/>
    </location>
</feature>
<feature type="binding site" evidence="21">
    <location>
        <position position="481"/>
    </location>
    <ligand>
        <name>hydrogencarbonate</name>
        <dbReference type="ChEBI" id="CHEBI:17544"/>
        <label>1</label>
    </ligand>
</feature>
<evidence type="ECO:0000256" key="19">
    <source>
        <dbReference type="ARBA" id="ARBA00072985"/>
    </source>
</evidence>
<dbReference type="Pfam" id="PF00405">
    <property type="entry name" value="Transferrin"/>
    <property type="match status" value="2"/>
</dbReference>
<keyword evidence="27" id="KW-1185">Reference proteome</keyword>
<dbReference type="PIRSF" id="PIRSF002549">
    <property type="entry name" value="Transferrin"/>
    <property type="match status" value="1"/>
</dbReference>
<keyword evidence="3 20" id="KW-0813">Transport</keyword>
<feature type="disulfide bond" evidence="23">
    <location>
        <begin position="186"/>
        <end position="198"/>
    </location>
</feature>
<evidence type="ECO:0000256" key="22">
    <source>
        <dbReference type="PIRSR" id="PIRSR002549-3"/>
    </source>
</evidence>
<dbReference type="PROSITE" id="PS51408">
    <property type="entry name" value="TRANSFERRIN_LIKE_4"/>
    <property type="match status" value="2"/>
</dbReference>
<keyword evidence="5 20" id="KW-0410">Iron transport</keyword>
<keyword evidence="13 20" id="KW-0406">Ion transport</keyword>
<evidence type="ECO:0000313" key="27">
    <source>
        <dbReference type="Proteomes" id="UP001066276"/>
    </source>
</evidence>
<evidence type="ECO:0000256" key="5">
    <source>
        <dbReference type="ARBA" id="ARBA00022496"/>
    </source>
</evidence>
<keyword evidence="10" id="KW-0677">Repeat</keyword>
<dbReference type="PROSITE" id="PS00205">
    <property type="entry name" value="TRANSFERRIN_LIKE_1"/>
    <property type="match status" value="2"/>
</dbReference>
<dbReference type="GO" id="GO:0006826">
    <property type="term" value="P:iron ion transport"/>
    <property type="evidence" value="ECO:0007669"/>
    <property type="project" value="UniProtKB-KW"/>
</dbReference>
<feature type="disulfide bond" evidence="23">
    <location>
        <begin position="520"/>
        <end position="537"/>
    </location>
</feature>
<evidence type="ECO:0000256" key="10">
    <source>
        <dbReference type="ARBA" id="ARBA00022737"/>
    </source>
</evidence>
<dbReference type="FunFam" id="3.40.190.10:FF:000095">
    <property type="entry name" value="Lactotransferrin"/>
    <property type="match status" value="1"/>
</dbReference>
<keyword evidence="17" id="KW-0449">Lipoprotein</keyword>
<evidence type="ECO:0000256" key="17">
    <source>
        <dbReference type="ARBA" id="ARBA00023288"/>
    </source>
</evidence>
<keyword evidence="12 20" id="KW-0408">Iron</keyword>
<evidence type="ECO:0000256" key="3">
    <source>
        <dbReference type="ARBA" id="ARBA00022448"/>
    </source>
</evidence>
<protein>
    <recommendedName>
        <fullName evidence="19">Melanotransferrin</fullName>
    </recommendedName>
</protein>
<feature type="domain" description="Transferrin-like" evidence="25">
    <location>
        <begin position="23"/>
        <end position="356"/>
    </location>
</feature>
<comment type="caution">
    <text evidence="26">The sequence shown here is derived from an EMBL/GenBank/DDBJ whole genome shotgun (WGS) entry which is preliminary data.</text>
</comment>
<feature type="disulfide bond" evidence="23">
    <location>
        <begin position="534"/>
        <end position="545"/>
    </location>
</feature>
<dbReference type="GO" id="GO:0098552">
    <property type="term" value="C:side of membrane"/>
    <property type="evidence" value="ECO:0007669"/>
    <property type="project" value="UniProtKB-KW"/>
</dbReference>
<proteinExistence type="inferred from homology"/>
<dbReference type="GO" id="GO:0046872">
    <property type="term" value="F:metal ion binding"/>
    <property type="evidence" value="ECO:0007669"/>
    <property type="project" value="UniProtKB-KW"/>
</dbReference>
<reference evidence="26" key="1">
    <citation type="journal article" date="2022" name="bioRxiv">
        <title>Sequencing and chromosome-scale assembly of the giantPleurodeles waltlgenome.</title>
        <authorList>
            <person name="Brown T."/>
            <person name="Elewa A."/>
            <person name="Iarovenko S."/>
            <person name="Subramanian E."/>
            <person name="Araus A.J."/>
            <person name="Petzold A."/>
            <person name="Susuki M."/>
            <person name="Suzuki K.-i.T."/>
            <person name="Hayashi T."/>
            <person name="Toyoda A."/>
            <person name="Oliveira C."/>
            <person name="Osipova E."/>
            <person name="Leigh N.D."/>
            <person name="Simon A."/>
            <person name="Yun M.H."/>
        </authorList>
    </citation>
    <scope>NUCLEOTIDE SEQUENCE</scope>
    <source>
        <strain evidence="26">20211129_DDA</strain>
        <tissue evidence="26">Liver</tissue>
    </source>
</reference>
<keyword evidence="7" id="KW-0336">GPI-anchor</keyword>
<evidence type="ECO:0000256" key="1">
    <source>
        <dbReference type="ARBA" id="ARBA00004609"/>
    </source>
</evidence>
<feature type="domain" description="Transferrin-like" evidence="25">
    <location>
        <begin position="365"/>
        <end position="706"/>
    </location>
</feature>
<keyword evidence="15 23" id="KW-1015">Disulfide bond</keyword>
<feature type="signal peptide" evidence="24">
    <location>
        <begin position="1"/>
        <end position="19"/>
    </location>
</feature>
<feature type="disulfide bond" evidence="23">
    <location>
        <begin position="368"/>
        <end position="405"/>
    </location>
</feature>
<dbReference type="PANTHER" id="PTHR11485:SF21">
    <property type="entry name" value="MELANOTRANSFERRIN"/>
    <property type="match status" value="1"/>
</dbReference>
<feature type="disulfide bond" evidence="23">
    <location>
        <begin position="378"/>
        <end position="396"/>
    </location>
</feature>
<gene>
    <name evidence="26" type="ORF">NDU88_000959</name>
</gene>
<evidence type="ECO:0000256" key="6">
    <source>
        <dbReference type="ARBA" id="ARBA00022525"/>
    </source>
</evidence>
<feature type="chain" id="PRO_5043630744" description="Melanotransferrin" evidence="24">
    <location>
        <begin position="20"/>
        <end position="745"/>
    </location>
</feature>
<dbReference type="SMART" id="SM00094">
    <property type="entry name" value="TR_FER"/>
    <property type="match status" value="2"/>
</dbReference>
<keyword evidence="16" id="KW-0325">Glycoprotein</keyword>
<comment type="function">
    <text evidence="18">Involved in iron cellular uptake. Seems to be internalized and then recycled back to the cell membrane. Binds a single atom of iron per subunit. Could also bind zinc.</text>
</comment>
<dbReference type="PRINTS" id="PR00422">
    <property type="entry name" value="TRANSFERRIN"/>
</dbReference>
<dbReference type="InterPro" id="IPR018195">
    <property type="entry name" value="Transferrin_Fe_BS"/>
</dbReference>
<feature type="binding site" evidence="21">
    <location>
        <position position="484"/>
    </location>
    <ligand>
        <name>hydrogencarbonate</name>
        <dbReference type="ChEBI" id="CHEBI:17544"/>
        <label>2</label>
    </ligand>
</feature>
<dbReference type="GO" id="GO:0005886">
    <property type="term" value="C:plasma membrane"/>
    <property type="evidence" value="ECO:0007669"/>
    <property type="project" value="UniProtKB-SubCell"/>
</dbReference>
<evidence type="ECO:0000256" key="18">
    <source>
        <dbReference type="ARBA" id="ARBA00054140"/>
    </source>
</evidence>
<feature type="disulfide bond" evidence="23">
    <location>
        <begin position="172"/>
        <end position="189"/>
    </location>
</feature>
<keyword evidence="9 24" id="KW-0732">Signal</keyword>
<dbReference type="Gene3D" id="3.40.190.10">
    <property type="entry name" value="Periplasmic binding protein-like II"/>
    <property type="match status" value="4"/>
</dbReference>
<feature type="binding site" evidence="21">
    <location>
        <position position="132"/>
    </location>
    <ligand>
        <name>hydrogencarbonate</name>
        <dbReference type="ChEBI" id="CHEBI:17544"/>
        <label>1</label>
    </ligand>
</feature>
<feature type="binding site" evidence="22">
    <location>
        <position position="450"/>
    </location>
    <ligand>
        <name>Fe(3+)</name>
        <dbReference type="ChEBI" id="CHEBI:29034"/>
        <label>1</label>
    </ligand>
</feature>
<dbReference type="InterPro" id="IPR016357">
    <property type="entry name" value="Transferrin"/>
</dbReference>
<keyword evidence="4" id="KW-1003">Cell membrane</keyword>
<feature type="binding site" evidence="22">
    <location>
        <position position="107"/>
    </location>
    <ligand>
        <name>Fe(3+)</name>
        <dbReference type="ChEBI" id="CHEBI:29034"/>
        <label>1</label>
    </ligand>
</feature>
<feature type="binding site" evidence="21">
    <location>
        <position position="139"/>
    </location>
    <ligand>
        <name>hydrogencarbonate</name>
        <dbReference type="ChEBI" id="CHEBI:17544"/>
        <label>1</label>
    </ligand>
</feature>
<dbReference type="GO" id="GO:0005769">
    <property type="term" value="C:early endosome"/>
    <property type="evidence" value="ECO:0007669"/>
    <property type="project" value="TreeGrafter"/>
</dbReference>
<feature type="disulfide bond" evidence="23">
    <location>
        <begin position="26"/>
        <end position="63"/>
    </location>
</feature>
<comment type="similarity">
    <text evidence="20">Belongs to the transferrin family.</text>
</comment>
<evidence type="ECO:0000256" key="20">
    <source>
        <dbReference type="PIRNR" id="PIRNR002549"/>
    </source>
</evidence>
<evidence type="ECO:0000256" key="2">
    <source>
        <dbReference type="ARBA" id="ARBA00004613"/>
    </source>
</evidence>
<dbReference type="Proteomes" id="UP001066276">
    <property type="component" value="Chromosome 11"/>
</dbReference>
<feature type="binding site" evidence="22">
    <location>
        <position position="209"/>
    </location>
    <ligand>
        <name>Fe(3+)</name>
        <dbReference type="ChEBI" id="CHEBI:29034"/>
        <label>1</label>
    </ligand>
</feature>
<evidence type="ECO:0000256" key="14">
    <source>
        <dbReference type="ARBA" id="ARBA00023136"/>
    </source>
</evidence>
<feature type="binding site" evidence="21">
    <location>
        <position position="483"/>
    </location>
    <ligand>
        <name>hydrogencarbonate</name>
        <dbReference type="ChEBI" id="CHEBI:17544"/>
        <label>1</label>
    </ligand>
</feature>
<evidence type="ECO:0000313" key="26">
    <source>
        <dbReference type="EMBL" id="KAJ1087796.1"/>
    </source>
</evidence>
<dbReference type="InterPro" id="IPR001156">
    <property type="entry name" value="Transferrin-like_dom"/>
</dbReference>
<feature type="binding site" evidence="21">
    <location>
        <position position="477"/>
    </location>
    <ligand>
        <name>hydrogencarbonate</name>
        <dbReference type="ChEBI" id="CHEBI:17544"/>
        <label>1</label>
    </ligand>
</feature>
<evidence type="ECO:0000256" key="13">
    <source>
        <dbReference type="ARBA" id="ARBA00023065"/>
    </source>
</evidence>
<evidence type="ECO:0000256" key="15">
    <source>
        <dbReference type="ARBA" id="ARBA00023157"/>
    </source>
</evidence>
<keyword evidence="11" id="KW-0862">Zinc</keyword>
<dbReference type="GO" id="GO:0005615">
    <property type="term" value="C:extracellular space"/>
    <property type="evidence" value="ECO:0007669"/>
    <property type="project" value="InterPro"/>
</dbReference>
<name>A0AAV7L835_PLEWA</name>
<feature type="disulfide bond" evidence="23">
    <location>
        <begin position="36"/>
        <end position="54"/>
    </location>
</feature>
<keyword evidence="14" id="KW-0472">Membrane</keyword>
<dbReference type="AlphaFoldDB" id="A0AAV7L835"/>
<evidence type="ECO:0000256" key="16">
    <source>
        <dbReference type="ARBA" id="ARBA00023180"/>
    </source>
</evidence>
<evidence type="ECO:0000256" key="21">
    <source>
        <dbReference type="PIRSR" id="PIRSR002549-2"/>
    </source>
</evidence>
<keyword evidence="6" id="KW-0964">Secreted</keyword>
<evidence type="ECO:0000256" key="7">
    <source>
        <dbReference type="ARBA" id="ARBA00022622"/>
    </source>
</evidence>
<evidence type="ECO:0000256" key="12">
    <source>
        <dbReference type="ARBA" id="ARBA00023004"/>
    </source>
</evidence>
<dbReference type="PANTHER" id="PTHR11485">
    <property type="entry name" value="TRANSFERRIN"/>
    <property type="match status" value="1"/>
</dbReference>
<evidence type="ECO:0000256" key="23">
    <source>
        <dbReference type="PIRSR" id="PIRSR002549-4"/>
    </source>
</evidence>
<feature type="binding site" evidence="21">
    <location>
        <position position="138"/>
    </location>
    <ligand>
        <name>hydrogencarbonate</name>
        <dbReference type="ChEBI" id="CHEBI:17544"/>
        <label>1</label>
    </ligand>
</feature>
<comment type="subcellular location">
    <subcellularLocation>
        <location evidence="1">Cell membrane</location>
        <topology evidence="1">Lipid-anchor</topology>
        <topology evidence="1">GPI-anchor</topology>
    </subcellularLocation>
    <subcellularLocation>
        <location evidence="2">Secreted</location>
    </subcellularLocation>
</comment>
<dbReference type="GO" id="GO:0055037">
    <property type="term" value="C:recycling endosome"/>
    <property type="evidence" value="ECO:0007669"/>
    <property type="project" value="TreeGrafter"/>
</dbReference>
<dbReference type="CDD" id="cd13529">
    <property type="entry name" value="PBP2_transferrin"/>
    <property type="match status" value="2"/>
</dbReference>
<keyword evidence="8 20" id="KW-0479">Metal-binding</keyword>
<feature type="binding site" evidence="21">
    <location>
        <position position="136"/>
    </location>
    <ligand>
        <name>hydrogencarbonate</name>
        <dbReference type="ChEBI" id="CHEBI:17544"/>
        <label>1</label>
    </ligand>
</feature>
<dbReference type="SUPFAM" id="SSF53850">
    <property type="entry name" value="Periplasmic binding protein-like II"/>
    <property type="match status" value="2"/>
</dbReference>
<dbReference type="EMBL" id="JANPWB010000015">
    <property type="protein sequence ID" value="KAJ1087796.1"/>
    <property type="molecule type" value="Genomic_DNA"/>
</dbReference>
<evidence type="ECO:0000256" key="8">
    <source>
        <dbReference type="ARBA" id="ARBA00022723"/>
    </source>
</evidence>
<feature type="binding site" evidence="22">
    <location>
        <position position="557"/>
    </location>
    <ligand>
        <name>Fe(3+)</name>
        <dbReference type="ChEBI" id="CHEBI:29034"/>
        <label>2</label>
    </ligand>
</feature>
<organism evidence="26 27">
    <name type="scientific">Pleurodeles waltl</name>
    <name type="common">Iberian ribbed newt</name>
    <dbReference type="NCBI Taxonomy" id="8319"/>
    <lineage>
        <taxon>Eukaryota</taxon>
        <taxon>Metazoa</taxon>
        <taxon>Chordata</taxon>
        <taxon>Craniata</taxon>
        <taxon>Vertebrata</taxon>
        <taxon>Euteleostomi</taxon>
        <taxon>Amphibia</taxon>
        <taxon>Batrachia</taxon>
        <taxon>Caudata</taxon>
        <taxon>Salamandroidea</taxon>
        <taxon>Salamandridae</taxon>
        <taxon>Pleurodelinae</taxon>
        <taxon>Pleurodeles</taxon>
    </lineage>
</organism>
<feature type="disulfide bond" evidence="23">
    <location>
        <begin position="256"/>
        <end position="270"/>
    </location>
</feature>
<sequence>MDSRAPLLVLLASLHAVFGLNEVRWCVITDGESQKCEGMRGAFASANIPPALSCVKASSGLDCAQMISANKADAVTLSGDLIYQAGKLYNLKPVVGEVYDQEIGTSYYAVAVVHKDSTLTITSLKGARSCHTAIRRTAGWNVPIGWLTHSGRMPVVGCDFEQAAADFFDKSCVPGANKTKYNETLCGLCRGSTVESTCGTTEQEKYYDYSGAFRCLAEGTGNVAFVKHSTVAENTDGNNLEDWAKGLQSKNFRLLCMDGSLRNVAEWKRCNLARVPARAVMVRPNIDATEIFNLLNAGQKLFHDGSSTFKMFDSSSYGGKNLLFRDSTTQLTMISNPAYQAWLGDEFLNAMKGLDCDPSSLPSSLRWCTLSTAEIWKCSQMAVEFKKMNMTPSIQCVSAPSTEACMKMIQAKEADVVTLGGQDIYLAGKTYGLVPAAGENYAATDSDNGYYAVAVVKKNSQDAFTINDLKGKRSCHTGYGRTAGWRIPIGALIKRGMIRPQDCSDSNIAKAVVEFFPASCVPGAHQEGLAPELCSLCQGKGPAWCAANYSKEPYFSYSGAFRCLVNGSGEVAFVKHSTVYDNTNGNNKDDWASALKSTDYQLLCLNGALAEVDQFKFCNWGQTPAQAVMVHPDTNKFAISGLLVKAQDYLAADNSTDFSMFNSTAYGGKDLIFKDATERIVEAGDKDTYSKWLGKEYIDSLEGMQCLSGRGSSKKGEDALYYSHIDHYPELETISRPKLSQRNRL</sequence>
<dbReference type="FunFam" id="3.40.190.10:FF:000108">
    <property type="entry name" value="melanotransferrin"/>
    <property type="match status" value="1"/>
</dbReference>
<evidence type="ECO:0000256" key="24">
    <source>
        <dbReference type="SAM" id="SignalP"/>
    </source>
</evidence>
<feature type="disulfide bond" evidence="23">
    <location>
        <begin position="604"/>
        <end position="618"/>
    </location>
</feature>